<proteinExistence type="evidence at transcript level"/>
<feature type="transmembrane region" description="Helical" evidence="1">
    <location>
        <begin position="76"/>
        <end position="99"/>
    </location>
</feature>
<organism evidence="2">
    <name type="scientific">Hordeum vulgare subsp. vulgare</name>
    <name type="common">Domesticated barley</name>
    <dbReference type="NCBI Taxonomy" id="112509"/>
    <lineage>
        <taxon>Eukaryota</taxon>
        <taxon>Viridiplantae</taxon>
        <taxon>Streptophyta</taxon>
        <taxon>Embryophyta</taxon>
        <taxon>Tracheophyta</taxon>
        <taxon>Spermatophyta</taxon>
        <taxon>Magnoliopsida</taxon>
        <taxon>Liliopsida</taxon>
        <taxon>Poales</taxon>
        <taxon>Poaceae</taxon>
        <taxon>BOP clade</taxon>
        <taxon>Pooideae</taxon>
        <taxon>Triticodae</taxon>
        <taxon>Triticeae</taxon>
        <taxon>Hordeinae</taxon>
        <taxon>Hordeum</taxon>
    </lineage>
</organism>
<evidence type="ECO:0000256" key="1">
    <source>
        <dbReference type="SAM" id="Phobius"/>
    </source>
</evidence>
<accession>F2ED50</accession>
<protein>
    <submittedName>
        <fullName evidence="2">Predicted protein</fullName>
    </submittedName>
</protein>
<dbReference type="AlphaFoldDB" id="F2ED50"/>
<name>F2ED50_HORVV</name>
<dbReference type="EMBL" id="AK374075">
    <property type="protein sequence ID" value="BAK05272.1"/>
    <property type="molecule type" value="mRNA"/>
</dbReference>
<keyword evidence="1" id="KW-1133">Transmembrane helix</keyword>
<keyword evidence="1" id="KW-0472">Membrane</keyword>
<reference evidence="2" key="1">
    <citation type="journal article" date="2011" name="Plant Physiol.">
        <title>Comprehensive sequence analysis of 24,783 barley full-length cDNAs derived from 12 clone libraries.</title>
        <authorList>
            <person name="Matsumoto T."/>
            <person name="Tanaka T."/>
            <person name="Sakai H."/>
            <person name="Amano N."/>
            <person name="Kanamori H."/>
            <person name="Kurita K."/>
            <person name="Kikuta A."/>
            <person name="Kamiya K."/>
            <person name="Yamamoto M."/>
            <person name="Ikawa H."/>
            <person name="Fujii N."/>
            <person name="Hori K."/>
            <person name="Itoh T."/>
            <person name="Sato K."/>
        </authorList>
    </citation>
    <scope>NUCLEOTIDE SEQUENCE</scope>
    <source>
        <tissue evidence="2">Flower</tissue>
    </source>
</reference>
<keyword evidence="1" id="KW-0812">Transmembrane</keyword>
<sequence length="119" mass="13258">MPEMHVDEPRLTFRSDRNFASGEVLHQLTKPSNGNGASAVLGVQEERRLSFRRALSAAGWRLWPWLRRSTGTSQGLIVIFALLVSFLLLFLDTCLLSTFPGVSAFVEFPMLFSQRSGAS</sequence>
<evidence type="ECO:0000313" key="2">
    <source>
        <dbReference type="EMBL" id="BAK05272.1"/>
    </source>
</evidence>